<dbReference type="AlphaFoldDB" id="A0A8S9LW88"/>
<dbReference type="EMBL" id="QGKY02000089">
    <property type="protein sequence ID" value="KAF2611585.1"/>
    <property type="molecule type" value="Genomic_DNA"/>
</dbReference>
<proteinExistence type="predicted"/>
<gene>
    <name evidence="1" type="ORF">F2Q70_00012350</name>
</gene>
<evidence type="ECO:0000313" key="1">
    <source>
        <dbReference type="EMBL" id="KAF2611585.1"/>
    </source>
</evidence>
<sequence length="82" mass="9726">MHRCVRCLAIDGDLPTVRLSPSFDTRYRFELDFQCHRLEVNQHPIAEVIPVLLKSGSLPRERKLSRRLSTFYRRCTLAIDRR</sequence>
<accession>A0A8S9LW88</accession>
<organism evidence="1">
    <name type="scientific">Brassica cretica</name>
    <name type="common">Mustard</name>
    <dbReference type="NCBI Taxonomy" id="69181"/>
    <lineage>
        <taxon>Eukaryota</taxon>
        <taxon>Viridiplantae</taxon>
        <taxon>Streptophyta</taxon>
        <taxon>Embryophyta</taxon>
        <taxon>Tracheophyta</taxon>
        <taxon>Spermatophyta</taxon>
        <taxon>Magnoliopsida</taxon>
        <taxon>eudicotyledons</taxon>
        <taxon>Gunneridae</taxon>
        <taxon>Pentapetalae</taxon>
        <taxon>rosids</taxon>
        <taxon>malvids</taxon>
        <taxon>Brassicales</taxon>
        <taxon>Brassicaceae</taxon>
        <taxon>Brassiceae</taxon>
        <taxon>Brassica</taxon>
    </lineage>
</organism>
<protein>
    <submittedName>
        <fullName evidence="1">Uncharacterized protein</fullName>
    </submittedName>
</protein>
<reference evidence="1" key="1">
    <citation type="submission" date="2019-12" db="EMBL/GenBank/DDBJ databases">
        <title>Genome sequencing and annotation of Brassica cretica.</title>
        <authorList>
            <person name="Studholme D.J."/>
            <person name="Sarris P.F."/>
        </authorList>
    </citation>
    <scope>NUCLEOTIDE SEQUENCE</scope>
    <source>
        <strain evidence="1">PFS-102/07</strain>
        <tissue evidence="1">Leaf</tissue>
    </source>
</reference>
<comment type="caution">
    <text evidence="1">The sequence shown here is derived from an EMBL/GenBank/DDBJ whole genome shotgun (WGS) entry which is preliminary data.</text>
</comment>
<name>A0A8S9LW88_BRACR</name>